<evidence type="ECO:0000256" key="3">
    <source>
        <dbReference type="SAM" id="MobiDB-lite"/>
    </source>
</evidence>
<evidence type="ECO:0000256" key="2">
    <source>
        <dbReference type="ARBA" id="ARBA00022490"/>
    </source>
</evidence>
<name>A0A2D3USG1_9PEZI</name>
<feature type="region of interest" description="Disordered" evidence="3">
    <location>
        <begin position="133"/>
        <end position="212"/>
    </location>
</feature>
<dbReference type="GeneID" id="35600215"/>
<evidence type="ECO:0000256" key="1">
    <source>
        <dbReference type="ARBA" id="ARBA00004496"/>
    </source>
</evidence>
<organism evidence="4 5">
    <name type="scientific">Ramularia collo-cygni</name>
    <dbReference type="NCBI Taxonomy" id="112498"/>
    <lineage>
        <taxon>Eukaryota</taxon>
        <taxon>Fungi</taxon>
        <taxon>Dikarya</taxon>
        <taxon>Ascomycota</taxon>
        <taxon>Pezizomycotina</taxon>
        <taxon>Dothideomycetes</taxon>
        <taxon>Dothideomycetidae</taxon>
        <taxon>Mycosphaerellales</taxon>
        <taxon>Mycosphaerellaceae</taxon>
        <taxon>Ramularia</taxon>
    </lineage>
</organism>
<feature type="compositionally biased region" description="Basic residues" evidence="3">
    <location>
        <begin position="169"/>
        <end position="179"/>
    </location>
</feature>
<sequence>MSTAEARKELPGLDSAPDVYATPDFNDDATESTNDTSPERGSESDTSHEDEEDDTSYGVSRRRLYPDRARSRFDAQSRGVETSVGDMSDRVDGKRKGLKVRRLRRDEVEQEPETLEAKIARLKREMEECRLEAQAEDEAAQKQGEAESGIQDAIESLSRMMSGLDMPASKRRGHARNKSAYHDAPSIPPSTTEQQQNDHQQSPPGDQTLSNVTAFDSRLAAIESALGLSSLDAATEMSALSSPLLPTIALLDHQVATLTSATSLSALEAASTRIHKLKAEAAELSDLQTQPPQSTATSDAEDSASEAEVTSPPAALTSEDMQSLQALYAILPTLQSLSPMVPALTNRLRSLRTIHTAAANAHNDLDELEGRQVEMDKELKMWREGLEKVEEAVETAGEQNANNGKFVKQWIEELDGRVKALRR</sequence>
<dbReference type="STRING" id="112498.A0A2D3USG1"/>
<evidence type="ECO:0000313" key="5">
    <source>
        <dbReference type="Proteomes" id="UP000225277"/>
    </source>
</evidence>
<keyword evidence="2" id="KW-0963">Cytoplasm</keyword>
<comment type="subcellular location">
    <subcellularLocation>
        <location evidence="1">Cytoplasm</location>
    </subcellularLocation>
</comment>
<dbReference type="GO" id="GO:0005869">
    <property type="term" value="C:dynactin complex"/>
    <property type="evidence" value="ECO:0007669"/>
    <property type="project" value="InterPro"/>
</dbReference>
<feature type="compositionally biased region" description="Basic and acidic residues" evidence="3">
    <location>
        <begin position="37"/>
        <end position="47"/>
    </location>
</feature>
<reference evidence="4 5" key="1">
    <citation type="submission" date="2016-03" db="EMBL/GenBank/DDBJ databases">
        <authorList>
            <person name="Ploux O."/>
        </authorList>
    </citation>
    <scope>NUCLEOTIDE SEQUENCE [LARGE SCALE GENOMIC DNA]</scope>
    <source>
        <strain evidence="4 5">URUG2</strain>
    </source>
</reference>
<dbReference type="PANTHER" id="PTHR15346">
    <property type="entry name" value="DYNACTIN SUBUNIT"/>
    <property type="match status" value="1"/>
</dbReference>
<dbReference type="OrthoDB" id="4977at2759"/>
<dbReference type="AlphaFoldDB" id="A0A2D3USG1"/>
<dbReference type="Pfam" id="PF04912">
    <property type="entry name" value="Dynamitin"/>
    <property type="match status" value="1"/>
</dbReference>
<accession>A0A2D3USG1</accession>
<feature type="region of interest" description="Disordered" evidence="3">
    <location>
        <begin position="283"/>
        <end position="313"/>
    </location>
</feature>
<feature type="region of interest" description="Disordered" evidence="3">
    <location>
        <begin position="1"/>
        <end position="112"/>
    </location>
</feature>
<evidence type="ECO:0008006" key="6">
    <source>
        <dbReference type="Google" id="ProtNLM"/>
    </source>
</evidence>
<gene>
    <name evidence="4" type="ORF">RCC_05047</name>
</gene>
<dbReference type="EMBL" id="FJUY01000007">
    <property type="protein sequence ID" value="CZT19201.1"/>
    <property type="molecule type" value="Genomic_DNA"/>
</dbReference>
<dbReference type="GO" id="GO:0005737">
    <property type="term" value="C:cytoplasm"/>
    <property type="evidence" value="ECO:0007669"/>
    <property type="project" value="UniProtKB-SubCell"/>
</dbReference>
<dbReference type="InterPro" id="IPR028133">
    <property type="entry name" value="Dynamitin"/>
</dbReference>
<feature type="compositionally biased region" description="Basic and acidic residues" evidence="3">
    <location>
        <begin position="1"/>
        <end position="11"/>
    </location>
</feature>
<dbReference type="Proteomes" id="UP000225277">
    <property type="component" value="Unassembled WGS sequence"/>
</dbReference>
<dbReference type="RefSeq" id="XP_023626091.1">
    <property type="nucleotide sequence ID" value="XM_023770323.1"/>
</dbReference>
<dbReference type="GO" id="GO:0007017">
    <property type="term" value="P:microtubule-based process"/>
    <property type="evidence" value="ECO:0007669"/>
    <property type="project" value="InterPro"/>
</dbReference>
<feature type="compositionally biased region" description="Polar residues" evidence="3">
    <location>
        <begin position="189"/>
        <end position="212"/>
    </location>
</feature>
<protein>
    <recommendedName>
        <fullName evidence="6">Dynactin subunit</fullName>
    </recommendedName>
</protein>
<feature type="compositionally biased region" description="Basic and acidic residues" evidence="3">
    <location>
        <begin position="64"/>
        <end position="75"/>
    </location>
</feature>
<keyword evidence="5" id="KW-1185">Reference proteome</keyword>
<evidence type="ECO:0000313" key="4">
    <source>
        <dbReference type="EMBL" id="CZT19201.1"/>
    </source>
</evidence>
<proteinExistence type="predicted"/>